<dbReference type="PANTHER" id="PTHR33416:SF20">
    <property type="entry name" value="NUCLEAR PORE COMPLEX PROTEIN NUP1"/>
    <property type="match status" value="1"/>
</dbReference>
<organism evidence="2 3">
    <name type="scientific">Escallonia herrerae</name>
    <dbReference type="NCBI Taxonomy" id="1293975"/>
    <lineage>
        <taxon>Eukaryota</taxon>
        <taxon>Viridiplantae</taxon>
        <taxon>Streptophyta</taxon>
        <taxon>Embryophyta</taxon>
        <taxon>Tracheophyta</taxon>
        <taxon>Spermatophyta</taxon>
        <taxon>Magnoliopsida</taxon>
        <taxon>eudicotyledons</taxon>
        <taxon>Gunneridae</taxon>
        <taxon>Pentapetalae</taxon>
        <taxon>asterids</taxon>
        <taxon>campanulids</taxon>
        <taxon>Escalloniales</taxon>
        <taxon>Escalloniaceae</taxon>
        <taxon>Escallonia</taxon>
    </lineage>
</organism>
<name>A0AA88VRH8_9ASTE</name>
<accession>A0AA88VRH8</accession>
<feature type="region of interest" description="Disordered" evidence="1">
    <location>
        <begin position="1103"/>
        <end position="1140"/>
    </location>
</feature>
<dbReference type="GO" id="GO:0071763">
    <property type="term" value="P:nuclear membrane organization"/>
    <property type="evidence" value="ECO:0007669"/>
    <property type="project" value="TreeGrafter"/>
</dbReference>
<feature type="region of interest" description="Disordered" evidence="1">
    <location>
        <begin position="1206"/>
        <end position="1230"/>
    </location>
</feature>
<dbReference type="GO" id="GO:0016973">
    <property type="term" value="P:poly(A)+ mRNA export from nucleus"/>
    <property type="evidence" value="ECO:0007669"/>
    <property type="project" value="TreeGrafter"/>
</dbReference>
<reference evidence="2" key="1">
    <citation type="submission" date="2022-12" db="EMBL/GenBank/DDBJ databases">
        <title>Draft genome assemblies for two species of Escallonia (Escalloniales).</title>
        <authorList>
            <person name="Chanderbali A."/>
            <person name="Dervinis C."/>
            <person name="Anghel I."/>
            <person name="Soltis D."/>
            <person name="Soltis P."/>
            <person name="Zapata F."/>
        </authorList>
    </citation>
    <scope>NUCLEOTIDE SEQUENCE</scope>
    <source>
        <strain evidence="2">UCBG64.0493</strain>
        <tissue evidence="2">Leaf</tissue>
    </source>
</reference>
<feature type="compositionally biased region" description="Polar residues" evidence="1">
    <location>
        <begin position="762"/>
        <end position="789"/>
    </location>
</feature>
<proteinExistence type="predicted"/>
<dbReference type="GO" id="GO:0005635">
    <property type="term" value="C:nuclear envelope"/>
    <property type="evidence" value="ECO:0007669"/>
    <property type="project" value="TreeGrafter"/>
</dbReference>
<comment type="caution">
    <text evidence="2">The sequence shown here is derived from an EMBL/GenBank/DDBJ whole genome shotgun (WGS) entry which is preliminary data.</text>
</comment>
<evidence type="ECO:0000313" key="3">
    <source>
        <dbReference type="Proteomes" id="UP001188597"/>
    </source>
</evidence>
<dbReference type="PANTHER" id="PTHR33416">
    <property type="entry name" value="NUCLEAR PORE COMPLEX PROTEIN NUP1"/>
    <property type="match status" value="1"/>
</dbReference>
<feature type="region of interest" description="Disordered" evidence="1">
    <location>
        <begin position="1"/>
        <end position="49"/>
    </location>
</feature>
<evidence type="ECO:0008006" key="4">
    <source>
        <dbReference type="Google" id="ProtNLM"/>
    </source>
</evidence>
<feature type="compositionally biased region" description="Polar residues" evidence="1">
    <location>
        <begin position="1107"/>
        <end position="1131"/>
    </location>
</feature>
<keyword evidence="3" id="KW-1185">Reference proteome</keyword>
<dbReference type="EMBL" id="JAVXUP010001399">
    <property type="protein sequence ID" value="KAK3012124.1"/>
    <property type="molecule type" value="Genomic_DNA"/>
</dbReference>
<protein>
    <recommendedName>
        <fullName evidence="4">Nuclear pore complex protein</fullName>
    </recommendedName>
</protein>
<feature type="region of interest" description="Disordered" evidence="1">
    <location>
        <begin position="741"/>
        <end position="790"/>
    </location>
</feature>
<feature type="compositionally biased region" description="Polar residues" evidence="1">
    <location>
        <begin position="691"/>
        <end position="718"/>
    </location>
</feature>
<feature type="region of interest" description="Disordered" evidence="1">
    <location>
        <begin position="593"/>
        <end position="728"/>
    </location>
</feature>
<sequence>MATPGDGATSSYDGGAGGKFRKRPFRRAQSTPYDRPPAALRNPSGTSNGWISKLVVDPASKLFSSGVHMLYSSVFRKRLPSLPPPPPPPPDANQETVDRPQEAVINVKNCTGDDVGNLTGTPDRGGISELEQMLKQKTFTRSEIDSLTELLRSRTVELPVLDGNRTEAHLLKSEYDLERRDAFTGIPTRDTTNVNDEFMGTISTPDSNSRVLKADVASPAELAKAYMGSRPSKISPSMLGMRSQILKDDPTSLSVFPFHPKSPSISLASKTAARVGVPENGFLTPLSRGRSAIYSMARTPYSRIQPTSSQKGTGSSIYAYAGPSSTPSASQLAWEHDGKLGSKNVALKRRSSVLDDIGTGGAIRRIRQKANLSYQGSPGTGVAYGAAQHHNLTQKLLLPGGPRQKSLKTVEENEDNCIPTTNYACVPSKSSEMATKILQHLEKLSPKEKPAESKRVLTEKSPAKLTPNMLHGQALRSLEEVDTSKVLENVHDVNKVEAAGNILLHDARESTSQKQDEVGQDGQKKFAVHRNMLTTSTNSDRAASTKDTVEAVPANSADSIIPKFEAKPAQKKWAFQMSAHEDSVELDDAIHSNGFSPTHLAESRGTVGTSGMESKDSHTEPVASPTLPEVKAPEGSIFNKESFSGPPDDERKTGFTFPTSPGPITAHPIQSASVSDKVVPLKDSHVPTPLYSLSSKNSETVPSFKLTSSLEFSGSKTGAPSDPKPERSISLANVVSGRSDAQLDTFGSDSCDNKSTQKVEISETSASAAPNSATGSAPAKQSTLENGPLSSASSPFIFSSAVPALAFSSSAAPSSTSPSSVTFAGSTTTLPSPVPAAPVFTFGSSVAPSTLVSNALSTTAEIVDKNAKKDNENVPSLLFGSSPFGFSSSVSSFSTADENAKKENENGPSTPFGSSLFGFSPSVSSFATSSTTQSQGSPFGTGSGSVFSAAAAVSSSGSSVASVAQSMPNPFTSGSSSVFGTSGMASVTSGTSLFSSSNPASNHFSTGASFGLSSLTSSSPTISASSESGATPSIFASSWQPVKSSSIFNFSSPSQPPSFLFGASTTSVAATNSAPMVFGSSTGASSASPFSFTSSAATTSSLSSPTQVQLPSIDNSPAFTPFSSNSNQVNMEDSMAEDPVQASTQAAPIFGQSLFSSPAAGFTFGSTATSQQVPFQFGGQQNQGAPLNTSPFQASSSVDFNTGGGSFSLGSTVDKSNRKIYRPKKRVGKK</sequence>
<feature type="compositionally biased region" description="Basic and acidic residues" evidence="1">
    <location>
        <begin position="751"/>
        <end position="761"/>
    </location>
</feature>
<evidence type="ECO:0000313" key="2">
    <source>
        <dbReference type="EMBL" id="KAK3012124.1"/>
    </source>
</evidence>
<gene>
    <name evidence="2" type="ORF">RJ639_012513</name>
</gene>
<evidence type="ECO:0000256" key="1">
    <source>
        <dbReference type="SAM" id="MobiDB-lite"/>
    </source>
</evidence>
<feature type="compositionally biased region" description="Basic residues" evidence="1">
    <location>
        <begin position="1218"/>
        <end position="1230"/>
    </location>
</feature>
<dbReference type="AlphaFoldDB" id="A0AA88VRH8"/>
<dbReference type="Proteomes" id="UP001188597">
    <property type="component" value="Unassembled WGS sequence"/>
</dbReference>